<protein>
    <submittedName>
        <fullName evidence="6">ABC transporter ATP-binding protein</fullName>
    </submittedName>
</protein>
<dbReference type="GO" id="GO:0015192">
    <property type="term" value="F:L-phenylalanine transmembrane transporter activity"/>
    <property type="evidence" value="ECO:0007669"/>
    <property type="project" value="TreeGrafter"/>
</dbReference>
<keyword evidence="1" id="KW-0813">Transport</keyword>
<dbReference type="Pfam" id="PF12399">
    <property type="entry name" value="BCA_ABC_TP_C"/>
    <property type="match status" value="1"/>
</dbReference>
<dbReference type="InterPro" id="IPR051120">
    <property type="entry name" value="ABC_AA/LPS_Transport"/>
</dbReference>
<gene>
    <name evidence="6" type="ORF">Athai_36410</name>
</gene>
<dbReference type="GO" id="GO:0015188">
    <property type="term" value="F:L-isoleucine transmembrane transporter activity"/>
    <property type="evidence" value="ECO:0007669"/>
    <property type="project" value="TreeGrafter"/>
</dbReference>
<evidence type="ECO:0000256" key="3">
    <source>
        <dbReference type="ARBA" id="ARBA00022840"/>
    </source>
</evidence>
<dbReference type="GO" id="GO:0005304">
    <property type="term" value="F:L-valine transmembrane transporter activity"/>
    <property type="evidence" value="ECO:0007669"/>
    <property type="project" value="TreeGrafter"/>
</dbReference>
<dbReference type="GO" id="GO:0015808">
    <property type="term" value="P:L-alanine transport"/>
    <property type="evidence" value="ECO:0007669"/>
    <property type="project" value="TreeGrafter"/>
</dbReference>
<dbReference type="PANTHER" id="PTHR45772">
    <property type="entry name" value="CONSERVED COMPONENT OF ABC TRANSPORTER FOR NATURAL AMINO ACIDS-RELATED"/>
    <property type="match status" value="1"/>
</dbReference>
<feature type="region of interest" description="Disordered" evidence="4">
    <location>
        <begin position="255"/>
        <end position="309"/>
    </location>
</feature>
<evidence type="ECO:0000256" key="4">
    <source>
        <dbReference type="SAM" id="MobiDB-lite"/>
    </source>
</evidence>
<dbReference type="Gene3D" id="3.40.50.300">
    <property type="entry name" value="P-loop containing nucleotide triphosphate hydrolases"/>
    <property type="match status" value="1"/>
</dbReference>
<organism evidence="6 7">
    <name type="scientific">Actinocatenispora thailandica</name>
    <dbReference type="NCBI Taxonomy" id="227318"/>
    <lineage>
        <taxon>Bacteria</taxon>
        <taxon>Bacillati</taxon>
        <taxon>Actinomycetota</taxon>
        <taxon>Actinomycetes</taxon>
        <taxon>Micromonosporales</taxon>
        <taxon>Micromonosporaceae</taxon>
        <taxon>Actinocatenispora</taxon>
    </lineage>
</organism>
<dbReference type="GO" id="GO:0016887">
    <property type="term" value="F:ATP hydrolysis activity"/>
    <property type="evidence" value="ECO:0007669"/>
    <property type="project" value="InterPro"/>
</dbReference>
<dbReference type="SUPFAM" id="SSF52540">
    <property type="entry name" value="P-loop containing nucleoside triphosphate hydrolases"/>
    <property type="match status" value="1"/>
</dbReference>
<dbReference type="AlphaFoldDB" id="A0A7R7HXP0"/>
<dbReference type="Proteomes" id="UP000611640">
    <property type="component" value="Chromosome"/>
</dbReference>
<dbReference type="RefSeq" id="WP_203962551.1">
    <property type="nucleotide sequence ID" value="NZ_AP023355.1"/>
</dbReference>
<accession>A0A7R7HXP0</accession>
<dbReference type="InterPro" id="IPR003593">
    <property type="entry name" value="AAA+_ATPase"/>
</dbReference>
<dbReference type="KEGG" id="atl:Athai_36410"/>
<dbReference type="GO" id="GO:0005524">
    <property type="term" value="F:ATP binding"/>
    <property type="evidence" value="ECO:0007669"/>
    <property type="project" value="UniProtKB-KW"/>
</dbReference>
<dbReference type="Pfam" id="PF00005">
    <property type="entry name" value="ABC_tran"/>
    <property type="match status" value="1"/>
</dbReference>
<dbReference type="GO" id="GO:0042941">
    <property type="term" value="P:D-alanine transmembrane transport"/>
    <property type="evidence" value="ECO:0007669"/>
    <property type="project" value="TreeGrafter"/>
</dbReference>
<name>A0A7R7HXP0_9ACTN</name>
<dbReference type="InterPro" id="IPR003439">
    <property type="entry name" value="ABC_transporter-like_ATP-bd"/>
</dbReference>
<dbReference type="PROSITE" id="PS50893">
    <property type="entry name" value="ABC_TRANSPORTER_2"/>
    <property type="match status" value="1"/>
</dbReference>
<dbReference type="PANTHER" id="PTHR45772:SF7">
    <property type="entry name" value="AMINO ACID ABC TRANSPORTER ATP-BINDING PROTEIN"/>
    <property type="match status" value="1"/>
</dbReference>
<dbReference type="InterPro" id="IPR032823">
    <property type="entry name" value="BCA_ABC_TP_C"/>
</dbReference>
<sequence length="309" mass="33457">MSERQHGSALLDVADLHLAFGGVRAVDGLSFQVHEAEIVSVIGPNGAGKTSAFNCITGFYRATSGAITIDGTDVTRMRPSAVAARGVARTFQNLRLFGDLPVLDNVRAGTHLWLRQHVFDALLHTPRYRRTEQIATDEAHHWLDFVGLRADRVGPVRALPYGEQRRVEIARALARRPRLLLLDEPAAGLNHGEKLELLDLIRRIRELGIAIVLIEHDMGLVMEVSQRVVVLNFGKEIADGSPDQVRRDPAVIEAYLGSDEAPSEQTGDGQPAGKTGDGGPAKQASDGKAAERTGDDQASGETEERTADA</sequence>
<dbReference type="FunFam" id="3.40.50.300:FF:000421">
    <property type="entry name" value="Branched-chain amino acid ABC transporter ATP-binding protein"/>
    <property type="match status" value="1"/>
</dbReference>
<reference evidence="6 7" key="1">
    <citation type="submission" date="2020-08" db="EMBL/GenBank/DDBJ databases">
        <title>Whole genome shotgun sequence of Actinocatenispora thailandica NBRC 105041.</title>
        <authorList>
            <person name="Komaki H."/>
            <person name="Tamura T."/>
        </authorList>
    </citation>
    <scope>NUCLEOTIDE SEQUENCE [LARGE SCALE GENOMIC DNA]</scope>
    <source>
        <strain evidence="6 7">NBRC 105041</strain>
    </source>
</reference>
<feature type="domain" description="ABC transporter" evidence="5">
    <location>
        <begin position="11"/>
        <end position="258"/>
    </location>
</feature>
<dbReference type="EMBL" id="AP023355">
    <property type="protein sequence ID" value="BCJ36138.1"/>
    <property type="molecule type" value="Genomic_DNA"/>
</dbReference>
<keyword evidence="2" id="KW-0547">Nucleotide-binding</keyword>
<dbReference type="CDD" id="cd03219">
    <property type="entry name" value="ABC_Mj1267_LivG_branched"/>
    <property type="match status" value="1"/>
</dbReference>
<dbReference type="GO" id="GO:1903805">
    <property type="term" value="P:L-valine import across plasma membrane"/>
    <property type="evidence" value="ECO:0007669"/>
    <property type="project" value="TreeGrafter"/>
</dbReference>
<evidence type="ECO:0000256" key="1">
    <source>
        <dbReference type="ARBA" id="ARBA00022448"/>
    </source>
</evidence>
<evidence type="ECO:0000259" key="5">
    <source>
        <dbReference type="PROSITE" id="PS50893"/>
    </source>
</evidence>
<proteinExistence type="predicted"/>
<dbReference type="GO" id="GO:0005886">
    <property type="term" value="C:plasma membrane"/>
    <property type="evidence" value="ECO:0007669"/>
    <property type="project" value="TreeGrafter"/>
</dbReference>
<evidence type="ECO:0000256" key="2">
    <source>
        <dbReference type="ARBA" id="ARBA00022741"/>
    </source>
</evidence>
<dbReference type="SMART" id="SM00382">
    <property type="entry name" value="AAA"/>
    <property type="match status" value="1"/>
</dbReference>
<dbReference type="GO" id="GO:1903806">
    <property type="term" value="P:L-isoleucine import across plasma membrane"/>
    <property type="evidence" value="ECO:0007669"/>
    <property type="project" value="TreeGrafter"/>
</dbReference>
<dbReference type="InterPro" id="IPR027417">
    <property type="entry name" value="P-loop_NTPase"/>
</dbReference>
<keyword evidence="7" id="KW-1185">Reference proteome</keyword>
<evidence type="ECO:0000313" key="6">
    <source>
        <dbReference type="EMBL" id="BCJ36138.1"/>
    </source>
</evidence>
<evidence type="ECO:0000313" key="7">
    <source>
        <dbReference type="Proteomes" id="UP000611640"/>
    </source>
</evidence>
<keyword evidence="3 6" id="KW-0067">ATP-binding</keyword>